<protein>
    <recommendedName>
        <fullName evidence="4">DUF4129 domain-containing protein</fullName>
    </recommendedName>
</protein>
<feature type="transmembrane region" description="Helical" evidence="1">
    <location>
        <begin position="35"/>
        <end position="53"/>
    </location>
</feature>
<feature type="transmembrane region" description="Helical" evidence="1">
    <location>
        <begin position="252"/>
        <end position="272"/>
    </location>
</feature>
<evidence type="ECO:0000313" key="3">
    <source>
        <dbReference type="Proteomes" id="UP000018296"/>
    </source>
</evidence>
<feature type="transmembrane region" description="Helical" evidence="1">
    <location>
        <begin position="134"/>
        <end position="152"/>
    </location>
</feature>
<dbReference type="PATRIC" id="fig|1395513.3.peg.527"/>
<dbReference type="RefSeq" id="WP_023508829.1">
    <property type="nucleotide sequence ID" value="NZ_AWTC01000002.1"/>
</dbReference>
<dbReference type="STRING" id="1395513.P343_02600"/>
<organism evidence="2 3">
    <name type="scientific">Sporolactobacillus laevolacticus DSM 442</name>
    <dbReference type="NCBI Taxonomy" id="1395513"/>
    <lineage>
        <taxon>Bacteria</taxon>
        <taxon>Bacillati</taxon>
        <taxon>Bacillota</taxon>
        <taxon>Bacilli</taxon>
        <taxon>Bacillales</taxon>
        <taxon>Sporolactobacillaceae</taxon>
        <taxon>Sporolactobacillus</taxon>
    </lineage>
</organism>
<dbReference type="OrthoDB" id="2987426at2"/>
<keyword evidence="3" id="KW-1185">Reference proteome</keyword>
<proteinExistence type="predicted"/>
<evidence type="ECO:0000256" key="1">
    <source>
        <dbReference type="SAM" id="Phobius"/>
    </source>
</evidence>
<dbReference type="AlphaFoldDB" id="V6J247"/>
<keyword evidence="1" id="KW-0472">Membrane</keyword>
<name>V6J247_9BACL</name>
<evidence type="ECO:0008006" key="4">
    <source>
        <dbReference type="Google" id="ProtNLM"/>
    </source>
</evidence>
<keyword evidence="1" id="KW-0812">Transmembrane</keyword>
<feature type="transmembrane region" description="Helical" evidence="1">
    <location>
        <begin position="65"/>
        <end position="96"/>
    </location>
</feature>
<feature type="transmembrane region" description="Helical" evidence="1">
    <location>
        <begin position="193"/>
        <end position="213"/>
    </location>
</feature>
<dbReference type="Proteomes" id="UP000018296">
    <property type="component" value="Unassembled WGS sequence"/>
</dbReference>
<sequence>MSSFKNALSFSLYFVCEWLFCFLVLLPLLANQWALFVPFVLLAITHGFMLFILRKSQSSSLAGFLIVSAIIGFLALLFLHLSLFAATLLVALLTFFSLRRDEGNNPEHLWRLVLVFASVVVFYALFAPISHPSGLFLLLLAELAAAVLWISLGNHLNSRWLAMISIFLIAAVAIMSFLADIVKPLIVMIYDMLFNFVLRPITYGVASVIFGWLNHLSSPKTGRRIHNALQGSNAVKKHAVGPPMDVHPMFNFGLLFGILITAILFAIAFWQLRKIRTSHNRVRTKSETMVSEVSSSHPGFHPERRSQRLFAPKHPVRKAIFQLQKRAAKHRLGRYASESLTEWLERLNISQLDVLIGSYEKVRYGGQELTDSENAAFHKAIKEAEQQVTTRVNQRNDTQQDEV</sequence>
<feature type="transmembrane region" description="Helical" evidence="1">
    <location>
        <begin position="7"/>
        <end position="29"/>
    </location>
</feature>
<feature type="transmembrane region" description="Helical" evidence="1">
    <location>
        <begin position="158"/>
        <end position="181"/>
    </location>
</feature>
<dbReference type="EMBL" id="AWTC01000002">
    <property type="protein sequence ID" value="EST13216.1"/>
    <property type="molecule type" value="Genomic_DNA"/>
</dbReference>
<keyword evidence="1" id="KW-1133">Transmembrane helix</keyword>
<reference evidence="2 3" key="1">
    <citation type="journal article" date="2013" name="Genome Announc.">
        <title>Genome Sequence of Sporolactobacillus laevolacticus DSM442, an Efficient Polymer-Grade D-Lactate Producer from Agricultural Waste Cottonseed as a Nitrogen Source.</title>
        <authorList>
            <person name="Wang H."/>
            <person name="Wang L."/>
            <person name="Ju J."/>
            <person name="Yu B."/>
            <person name="Ma Y."/>
        </authorList>
    </citation>
    <scope>NUCLEOTIDE SEQUENCE [LARGE SCALE GENOMIC DNA]</scope>
    <source>
        <strain evidence="2 3">DSM 442</strain>
    </source>
</reference>
<dbReference type="eggNOG" id="ENOG5032VB6">
    <property type="taxonomic scope" value="Bacteria"/>
</dbReference>
<evidence type="ECO:0000313" key="2">
    <source>
        <dbReference type="EMBL" id="EST13216.1"/>
    </source>
</evidence>
<gene>
    <name evidence="2" type="ORF">P343_02600</name>
</gene>
<accession>V6J247</accession>
<comment type="caution">
    <text evidence="2">The sequence shown here is derived from an EMBL/GenBank/DDBJ whole genome shotgun (WGS) entry which is preliminary data.</text>
</comment>
<feature type="transmembrane region" description="Helical" evidence="1">
    <location>
        <begin position="108"/>
        <end position="127"/>
    </location>
</feature>